<accession>W4LT11</accession>
<keyword evidence="2" id="KW-1185">Reference proteome</keyword>
<name>W4LT11_9BACT</name>
<evidence type="ECO:0008006" key="3">
    <source>
        <dbReference type="Google" id="ProtNLM"/>
    </source>
</evidence>
<dbReference type="HOGENOM" id="CLU_090993_3_1_7"/>
<proteinExistence type="predicted"/>
<evidence type="ECO:0000313" key="1">
    <source>
        <dbReference type="EMBL" id="ETX00841.1"/>
    </source>
</evidence>
<protein>
    <recommendedName>
        <fullName evidence="3">Abortive phage resistance protein</fullName>
    </recommendedName>
</protein>
<sequence length="193" mass="22600">MERFRQPRSKRRVHKRFVIAVEGEKSEKAYFDFLQHLFQVSIKTLTSKSGNSSPDKVVHRLKKEAQKAGRHKEDQYWIVVDRDSWNEEIMHALYRSEFSVAVSNPCFEVWLHAHLFTPAILGDCNSYVQKIRRQIQSFDKNLCGFNPNSKTVNKAVLQMKQYIRFTQNNLWPDPGGSDLFKLVAEIMSASKHR</sequence>
<dbReference type="Proteomes" id="UP000019140">
    <property type="component" value="Unassembled WGS sequence"/>
</dbReference>
<reference evidence="1 2" key="1">
    <citation type="journal article" date="2014" name="Nature">
        <title>An environmental bacterial taxon with a large and distinct metabolic repertoire.</title>
        <authorList>
            <person name="Wilson M.C."/>
            <person name="Mori T."/>
            <person name="Ruckert C."/>
            <person name="Uria A.R."/>
            <person name="Helf M.J."/>
            <person name="Takada K."/>
            <person name="Gernert C."/>
            <person name="Steffens U.A."/>
            <person name="Heycke N."/>
            <person name="Schmitt S."/>
            <person name="Rinke C."/>
            <person name="Helfrich E.J."/>
            <person name="Brachmann A.O."/>
            <person name="Gurgui C."/>
            <person name="Wakimoto T."/>
            <person name="Kracht M."/>
            <person name="Crusemann M."/>
            <person name="Hentschel U."/>
            <person name="Abe I."/>
            <person name="Matsunaga S."/>
            <person name="Kalinowski J."/>
            <person name="Takeyama H."/>
            <person name="Piel J."/>
        </authorList>
    </citation>
    <scope>NUCLEOTIDE SEQUENCE [LARGE SCALE GENOMIC DNA]</scope>
    <source>
        <strain evidence="2">TSY2</strain>
    </source>
</reference>
<organism evidence="1 2">
    <name type="scientific">Candidatus Entotheonella gemina</name>
    <dbReference type="NCBI Taxonomy" id="1429439"/>
    <lineage>
        <taxon>Bacteria</taxon>
        <taxon>Pseudomonadati</taxon>
        <taxon>Nitrospinota/Tectimicrobiota group</taxon>
        <taxon>Candidatus Tectimicrobiota</taxon>
        <taxon>Candidatus Entotheonellia</taxon>
        <taxon>Candidatus Entotheonellales</taxon>
        <taxon>Candidatus Entotheonellaceae</taxon>
        <taxon>Candidatus Entotheonella</taxon>
    </lineage>
</organism>
<dbReference type="Pfam" id="PF13707">
    <property type="entry name" value="RloB"/>
    <property type="match status" value="1"/>
</dbReference>
<dbReference type="AlphaFoldDB" id="W4LT11"/>
<dbReference type="EMBL" id="AZHX01001687">
    <property type="protein sequence ID" value="ETX00841.1"/>
    <property type="molecule type" value="Genomic_DNA"/>
</dbReference>
<dbReference type="InterPro" id="IPR025591">
    <property type="entry name" value="RloB"/>
</dbReference>
<evidence type="ECO:0000313" key="2">
    <source>
        <dbReference type="Proteomes" id="UP000019140"/>
    </source>
</evidence>
<comment type="caution">
    <text evidence="1">The sequence shown here is derived from an EMBL/GenBank/DDBJ whole genome shotgun (WGS) entry which is preliminary data.</text>
</comment>
<gene>
    <name evidence="1" type="ORF">ETSY2_38395</name>
</gene>